<accession>A0A0J7Z6W7</accession>
<dbReference type="SUPFAM" id="SSF53448">
    <property type="entry name" value="Nucleotide-diphospho-sugar transferases"/>
    <property type="match status" value="1"/>
</dbReference>
<dbReference type="EMBL" id="LFNT01000042">
    <property type="protein sequence ID" value="KMS70928.1"/>
    <property type="molecule type" value="Genomic_DNA"/>
</dbReference>
<feature type="domain" description="Glycosyltransferase 2-like" evidence="1">
    <location>
        <begin position="7"/>
        <end position="168"/>
    </location>
</feature>
<dbReference type="GO" id="GO:0016758">
    <property type="term" value="F:hexosyltransferase activity"/>
    <property type="evidence" value="ECO:0007669"/>
    <property type="project" value="UniProtKB-ARBA"/>
</dbReference>
<dbReference type="InterPro" id="IPR029044">
    <property type="entry name" value="Nucleotide-diphossugar_trans"/>
</dbReference>
<dbReference type="Gene3D" id="3.90.550.10">
    <property type="entry name" value="Spore Coat Polysaccharide Biosynthesis Protein SpsA, Chain A"/>
    <property type="match status" value="1"/>
</dbReference>
<sequence>MTKPVLSVVVPVYNVAEYLKDCLDSLKAQSLEAIEVVVVDDGSTDGSRELARDLISDDPRFRLVETSHGGLGRARNIGVAACGDTEYLAFADSDDLVTPDAYLKMVSLLESSGSDFVTGNVQRLTGTELTQAWQYEQIKTTRTSVHITEDLSLLTDRVAWNKVFRRSFWDERQLSFPEGILYEDSPAMIPAHFMAKSVDVLHEHVYVWRVRAGSISQRLTDHQGVADRIAGCRHVSEFLAHAEDGRWAKFKPVYDRSVLVDDLFDWLKTLPMNNEAFRAAFLDEMGSLIESFAPGTLSGLPEDLRLRWTLVQERKMEELLEVLSPVRE</sequence>
<evidence type="ECO:0000259" key="1">
    <source>
        <dbReference type="Pfam" id="PF00535"/>
    </source>
</evidence>
<reference evidence="2 3" key="1">
    <citation type="submission" date="2015-06" db="EMBL/GenBank/DDBJ databases">
        <authorList>
            <person name="Ju K.-S."/>
            <person name="Doroghazi J.R."/>
            <person name="Metcalf W.W."/>
        </authorList>
    </citation>
    <scope>NUCLEOTIDE SEQUENCE [LARGE SCALE GENOMIC DNA]</scope>
    <source>
        <strain evidence="2 3">NRRL 3414</strain>
    </source>
</reference>
<gene>
    <name evidence="2" type="ORF">ACM01_29330</name>
</gene>
<organism evidence="2 3">
    <name type="scientific">Streptomyces viridochromogenes</name>
    <dbReference type="NCBI Taxonomy" id="1938"/>
    <lineage>
        <taxon>Bacteria</taxon>
        <taxon>Bacillati</taxon>
        <taxon>Actinomycetota</taxon>
        <taxon>Actinomycetes</taxon>
        <taxon>Kitasatosporales</taxon>
        <taxon>Streptomycetaceae</taxon>
        <taxon>Streptomyces</taxon>
    </lineage>
</organism>
<proteinExistence type="predicted"/>
<dbReference type="CDD" id="cd00761">
    <property type="entry name" value="Glyco_tranf_GTA_type"/>
    <property type="match status" value="1"/>
</dbReference>
<comment type="caution">
    <text evidence="2">The sequence shown here is derived from an EMBL/GenBank/DDBJ whole genome shotgun (WGS) entry which is preliminary data.</text>
</comment>
<protein>
    <recommendedName>
        <fullName evidence="1">Glycosyltransferase 2-like domain-containing protein</fullName>
    </recommendedName>
</protein>
<dbReference type="PANTHER" id="PTHR22916">
    <property type="entry name" value="GLYCOSYLTRANSFERASE"/>
    <property type="match status" value="1"/>
</dbReference>
<dbReference type="PATRIC" id="fig|1938.3.peg.5600"/>
<dbReference type="InterPro" id="IPR001173">
    <property type="entry name" value="Glyco_trans_2-like"/>
</dbReference>
<evidence type="ECO:0000313" key="2">
    <source>
        <dbReference type="EMBL" id="KMS70928.1"/>
    </source>
</evidence>
<dbReference type="OrthoDB" id="3183633at2"/>
<evidence type="ECO:0000313" key="3">
    <source>
        <dbReference type="Proteomes" id="UP000037432"/>
    </source>
</evidence>
<dbReference type="Proteomes" id="UP000037432">
    <property type="component" value="Unassembled WGS sequence"/>
</dbReference>
<dbReference type="AlphaFoldDB" id="A0A0J7Z6W7"/>
<dbReference type="PANTHER" id="PTHR22916:SF3">
    <property type="entry name" value="UDP-GLCNAC:BETAGAL BETA-1,3-N-ACETYLGLUCOSAMINYLTRANSFERASE-LIKE PROTEIN 1"/>
    <property type="match status" value="1"/>
</dbReference>
<dbReference type="Pfam" id="PF00535">
    <property type="entry name" value="Glycos_transf_2"/>
    <property type="match status" value="1"/>
</dbReference>
<name>A0A0J7Z6W7_STRVR</name>
<dbReference type="RefSeq" id="WP_048584404.1">
    <property type="nucleotide sequence ID" value="NZ_LFNT01000042.1"/>
</dbReference>